<keyword evidence="3" id="KW-1185">Reference proteome</keyword>
<dbReference type="PANTHER" id="PTHR33086:SF94">
    <property type="entry name" value="EXPRESSED PROTEIN"/>
    <property type="match status" value="1"/>
</dbReference>
<dbReference type="InterPro" id="IPR011676">
    <property type="entry name" value="DUF1618"/>
</dbReference>
<evidence type="ECO:0000259" key="1">
    <source>
        <dbReference type="Pfam" id="PF07762"/>
    </source>
</evidence>
<name>A0A0E0NV52_ORYRU</name>
<protein>
    <recommendedName>
        <fullName evidence="1">DUF1618 domain-containing protein</fullName>
    </recommendedName>
</protein>
<evidence type="ECO:0000313" key="2">
    <source>
        <dbReference type="EnsemblPlants" id="ORUFI03G18250.1"/>
    </source>
</evidence>
<dbReference type="AlphaFoldDB" id="A0A0E0NV52"/>
<evidence type="ECO:0000313" key="3">
    <source>
        <dbReference type="Proteomes" id="UP000008022"/>
    </source>
</evidence>
<reference evidence="2" key="2">
    <citation type="submission" date="2015-06" db="UniProtKB">
        <authorList>
            <consortium name="EnsemblPlants"/>
        </authorList>
    </citation>
    <scope>IDENTIFICATION</scope>
</reference>
<feature type="domain" description="DUF1618" evidence="1">
    <location>
        <begin position="185"/>
        <end position="330"/>
    </location>
</feature>
<dbReference type="PANTHER" id="PTHR33086">
    <property type="entry name" value="OS05G0468200 PROTEIN-RELATED"/>
    <property type="match status" value="1"/>
</dbReference>
<dbReference type="Pfam" id="PF07762">
    <property type="entry name" value="DUF1618"/>
    <property type="match status" value="1"/>
</dbReference>
<dbReference type="HOGENOM" id="CLU_028502_4_2_1"/>
<dbReference type="Proteomes" id="UP000008022">
    <property type="component" value="Unassembled WGS sequence"/>
</dbReference>
<dbReference type="EnsemblPlants" id="ORUFI03G18250.1">
    <property type="protein sequence ID" value="ORUFI03G18250.1"/>
    <property type="gene ID" value="ORUFI03G18250"/>
</dbReference>
<proteinExistence type="predicted"/>
<accession>A0A0E0NV52</accession>
<sequence length="411" mass="44573">MAAMGRTVLPSYVLLDRIVRSEEEAVEEESEWAAMECADWKSYGCHPGDERYPRNAARVKGMLLLARLAEPPGLSELSIRLSAAAAVPRPPPASFPPGAAVPPIPNLPDASYSLAIVAKDLRFDMEAGGDVYRDVLCLCPPRPSSSSSSRGGITPWQFKDAIFPSQMPRSFHGDKVFSFGGHAFWADLAKGVLFCRCDDALSGRNDDAVQFRYIPLPVECHLNISFAMRGDLQLCRTMSCVDGGGDSIKFVCISDGGSSSAHTGDRAITISAHTGDRAITMWTLTLATGEWLKDAQLMVADLWELEGFDKARLPKAIPISPVLNPQEDGVLSFMLNDADAELYMVSLNMHSKKLLSSLTLSSCPDDIVPPLGLDLSKDLQNLSLRPIAAESVPAKTQGRPIATKRRRSSLP</sequence>
<dbReference type="OMA" id="GCHPGDE"/>
<dbReference type="Gramene" id="ORUFI03G18250.1">
    <property type="protein sequence ID" value="ORUFI03G18250.1"/>
    <property type="gene ID" value="ORUFI03G18250"/>
</dbReference>
<organism evidence="2 3">
    <name type="scientific">Oryza rufipogon</name>
    <name type="common">Brownbeard rice</name>
    <name type="synonym">Asian wild rice</name>
    <dbReference type="NCBI Taxonomy" id="4529"/>
    <lineage>
        <taxon>Eukaryota</taxon>
        <taxon>Viridiplantae</taxon>
        <taxon>Streptophyta</taxon>
        <taxon>Embryophyta</taxon>
        <taxon>Tracheophyta</taxon>
        <taxon>Spermatophyta</taxon>
        <taxon>Magnoliopsida</taxon>
        <taxon>Liliopsida</taxon>
        <taxon>Poales</taxon>
        <taxon>Poaceae</taxon>
        <taxon>BOP clade</taxon>
        <taxon>Oryzoideae</taxon>
        <taxon>Oryzeae</taxon>
        <taxon>Oryzinae</taxon>
        <taxon>Oryza</taxon>
    </lineage>
</organism>
<reference evidence="3" key="1">
    <citation type="submission" date="2013-06" db="EMBL/GenBank/DDBJ databases">
        <authorList>
            <person name="Zhao Q."/>
        </authorList>
    </citation>
    <scope>NUCLEOTIDE SEQUENCE</scope>
    <source>
        <strain evidence="3">cv. W1943</strain>
    </source>
</reference>